<proteinExistence type="inferred from homology"/>
<evidence type="ECO:0000313" key="2">
    <source>
        <dbReference type="EMBL" id="MEY8040342.1"/>
    </source>
</evidence>
<dbReference type="Gene3D" id="1.10.12.10">
    <property type="entry name" value="Lyase 2-enoyl-coa Hydratase, Chain A, domain 2"/>
    <property type="match status" value="1"/>
</dbReference>
<dbReference type="InterPro" id="IPR029045">
    <property type="entry name" value="ClpP/crotonase-like_dom_sf"/>
</dbReference>
<dbReference type="EMBL" id="JBGEHV010000020">
    <property type="protein sequence ID" value="MEY8040342.1"/>
    <property type="molecule type" value="Genomic_DNA"/>
</dbReference>
<dbReference type="InterPro" id="IPR014748">
    <property type="entry name" value="Enoyl-CoA_hydra_C"/>
</dbReference>
<comment type="similarity">
    <text evidence="1">Belongs to the enoyl-CoA hydratase/isomerase family.</text>
</comment>
<dbReference type="Proteomes" id="UP001564626">
    <property type="component" value="Unassembled WGS sequence"/>
</dbReference>
<accession>A0ABV4CK28</accession>
<dbReference type="InterPro" id="IPR001753">
    <property type="entry name" value="Enoyl-CoA_hydra/iso"/>
</dbReference>
<dbReference type="Gene3D" id="3.90.226.10">
    <property type="entry name" value="2-enoyl-CoA Hydratase, Chain A, domain 1"/>
    <property type="match status" value="1"/>
</dbReference>
<dbReference type="Pfam" id="PF00378">
    <property type="entry name" value="ECH_1"/>
    <property type="match status" value="1"/>
</dbReference>
<gene>
    <name evidence="2" type="ORF">AB8O55_13130</name>
</gene>
<dbReference type="RefSeq" id="WP_345366667.1">
    <property type="nucleotide sequence ID" value="NZ_BAABII010000016.1"/>
</dbReference>
<evidence type="ECO:0000313" key="3">
    <source>
        <dbReference type="Proteomes" id="UP001564626"/>
    </source>
</evidence>
<name>A0ABV4CK28_9PSEU</name>
<dbReference type="InterPro" id="IPR051053">
    <property type="entry name" value="ECH/Chromodomain_protein"/>
</dbReference>
<protein>
    <submittedName>
        <fullName evidence="2">Crotonase/enoyl-CoA hydratase family protein</fullName>
    </submittedName>
</protein>
<dbReference type="PANTHER" id="PTHR43684">
    <property type="match status" value="1"/>
</dbReference>
<reference evidence="2 3" key="1">
    <citation type="submission" date="2024-08" db="EMBL/GenBank/DDBJ databases">
        <title>Genome mining of Saccharopolyspora cebuensis PGLac3 from Nigerian medicinal plant.</title>
        <authorList>
            <person name="Ezeobiora C.E."/>
            <person name="Igbokwe N.H."/>
            <person name="Amin D.H."/>
            <person name="Mendie U.E."/>
        </authorList>
    </citation>
    <scope>NUCLEOTIDE SEQUENCE [LARGE SCALE GENOMIC DNA]</scope>
    <source>
        <strain evidence="2 3">PGLac3</strain>
    </source>
</reference>
<dbReference type="PANTHER" id="PTHR43684:SF4">
    <property type="entry name" value="ENOYL-COA HYDRATASE_ISOMERASE FAMILY PROTEIN (AFU_ORTHOLOGUE AFUA_1G01890)"/>
    <property type="match status" value="1"/>
</dbReference>
<organism evidence="2 3">
    <name type="scientific">Saccharopolyspora cebuensis</name>
    <dbReference type="NCBI Taxonomy" id="418759"/>
    <lineage>
        <taxon>Bacteria</taxon>
        <taxon>Bacillati</taxon>
        <taxon>Actinomycetota</taxon>
        <taxon>Actinomycetes</taxon>
        <taxon>Pseudonocardiales</taxon>
        <taxon>Pseudonocardiaceae</taxon>
        <taxon>Saccharopolyspora</taxon>
    </lineage>
</organism>
<dbReference type="NCBIfam" id="NF006109">
    <property type="entry name" value="PRK08260.1"/>
    <property type="match status" value="1"/>
</dbReference>
<dbReference type="SUPFAM" id="SSF52096">
    <property type="entry name" value="ClpP/crotonase"/>
    <property type="match status" value="1"/>
</dbReference>
<evidence type="ECO:0000256" key="1">
    <source>
        <dbReference type="ARBA" id="ARBA00005254"/>
    </source>
</evidence>
<dbReference type="CDD" id="cd06558">
    <property type="entry name" value="crotonase-like"/>
    <property type="match status" value="1"/>
</dbReference>
<sequence length="297" mass="31514">MERAVNEIQYEVADGIATITLHRPDKLNAFTHVMRGELIEAFDAADADDEVRVVIVTGAGRGFCAGADLSHGAGTFDHAAGDERARARWESGEVDGVPRDGGGTVALRIAASRKPVIGAINGAAVGVGVTMTLPMDVRIAASSARFGFVFARRGIIPEAASTWFLPRVVGISQAMEWVATGRIFSAEEALSGRLVSRVVPDEELLPAARTLAREIADNTSGVSVAVARQLLWGMLGADDPWEAHRLDSLGMNRLGAMADAAEGVSAFLEKRPARFPLSPSADFPEFVPRWPSRPGGT</sequence>
<keyword evidence="3" id="KW-1185">Reference proteome</keyword>
<comment type="caution">
    <text evidence="2">The sequence shown here is derived from an EMBL/GenBank/DDBJ whole genome shotgun (WGS) entry which is preliminary data.</text>
</comment>